<dbReference type="AlphaFoldDB" id="A0A381TXJ5"/>
<dbReference type="Pfam" id="PF17770">
    <property type="entry name" value="RNase_J_C"/>
    <property type="match status" value="1"/>
</dbReference>
<evidence type="ECO:0000313" key="2">
    <source>
        <dbReference type="EMBL" id="SVA20171.1"/>
    </source>
</evidence>
<evidence type="ECO:0000259" key="1">
    <source>
        <dbReference type="Pfam" id="PF17770"/>
    </source>
</evidence>
<organism evidence="2">
    <name type="scientific">marine metagenome</name>
    <dbReference type="NCBI Taxonomy" id="408172"/>
    <lineage>
        <taxon>unclassified sequences</taxon>
        <taxon>metagenomes</taxon>
        <taxon>ecological metagenomes</taxon>
    </lineage>
</organism>
<reference evidence="2" key="1">
    <citation type="submission" date="2018-05" db="EMBL/GenBank/DDBJ databases">
        <authorList>
            <person name="Lanie J.A."/>
            <person name="Ng W.-L."/>
            <person name="Kazmierczak K.M."/>
            <person name="Andrzejewski T.M."/>
            <person name="Davidsen T.M."/>
            <person name="Wayne K.J."/>
            <person name="Tettelin H."/>
            <person name="Glass J.I."/>
            <person name="Rusch D."/>
            <person name="Podicherti R."/>
            <person name="Tsui H.-C.T."/>
            <person name="Winkler M.E."/>
        </authorList>
    </citation>
    <scope>NUCLEOTIDE SEQUENCE</scope>
</reference>
<dbReference type="InterPro" id="IPR041636">
    <property type="entry name" value="RNase_J_C"/>
</dbReference>
<dbReference type="EMBL" id="UINC01005260">
    <property type="protein sequence ID" value="SVA20171.1"/>
    <property type="molecule type" value="Genomic_DNA"/>
</dbReference>
<accession>A0A381TXJ5</accession>
<name>A0A381TXJ5_9ZZZZ</name>
<protein>
    <recommendedName>
        <fullName evidence="1">Ribonuclease J C-terminal domain-containing protein</fullName>
    </recommendedName>
</protein>
<dbReference type="Gene3D" id="3.10.20.580">
    <property type="match status" value="1"/>
</dbReference>
<dbReference type="PANTHER" id="PTHR43694">
    <property type="entry name" value="RIBONUCLEASE J"/>
    <property type="match status" value="1"/>
</dbReference>
<proteinExistence type="predicted"/>
<feature type="non-terminal residue" evidence="2">
    <location>
        <position position="1"/>
    </location>
</feature>
<dbReference type="PANTHER" id="PTHR43694:SF1">
    <property type="entry name" value="RIBONUCLEASE J"/>
    <property type="match status" value="1"/>
</dbReference>
<gene>
    <name evidence="2" type="ORF">METZ01_LOCUS73025</name>
</gene>
<sequence>DTFVMENGDVLEITSKEAKVTGTVPSGTRYVDGKTYWGTESNIFSERRSLSNKGVVSVNIVIDKKHNSLVGPPILSSIGFQNDGEEDESLQSASKMVQSALEEKWLNVLNLDDIEVKIVESISAHLYKETRKRPVVLPSVRII</sequence>
<feature type="domain" description="Ribonuclease J C-terminal" evidence="1">
    <location>
        <begin position="45"/>
        <end position="140"/>
    </location>
</feature>